<feature type="region of interest" description="Disordered" evidence="6">
    <location>
        <begin position="232"/>
        <end position="276"/>
    </location>
</feature>
<dbReference type="Pfam" id="PF00059">
    <property type="entry name" value="Lectin_C"/>
    <property type="match status" value="1"/>
</dbReference>
<dbReference type="SUPFAM" id="SSF161070">
    <property type="entry name" value="SNF-like"/>
    <property type="match status" value="1"/>
</dbReference>
<dbReference type="Pfam" id="PF00209">
    <property type="entry name" value="SNF"/>
    <property type="match status" value="1"/>
</dbReference>
<evidence type="ECO:0000256" key="6">
    <source>
        <dbReference type="SAM" id="MobiDB-lite"/>
    </source>
</evidence>
<dbReference type="GO" id="GO:0005886">
    <property type="term" value="C:plasma membrane"/>
    <property type="evidence" value="ECO:0007669"/>
    <property type="project" value="TreeGrafter"/>
</dbReference>
<evidence type="ECO:0000256" key="1">
    <source>
        <dbReference type="ARBA" id="ARBA00004141"/>
    </source>
</evidence>
<accession>A0A498M100</accession>
<dbReference type="GO" id="GO:0089718">
    <property type="term" value="P:amino acid import across plasma membrane"/>
    <property type="evidence" value="ECO:0007669"/>
    <property type="project" value="TreeGrafter"/>
</dbReference>
<dbReference type="InterPro" id="IPR016186">
    <property type="entry name" value="C-type_lectin-like/link_sf"/>
</dbReference>
<dbReference type="GO" id="GO:0005283">
    <property type="term" value="F:amino acid:sodium symporter activity"/>
    <property type="evidence" value="ECO:0007669"/>
    <property type="project" value="TreeGrafter"/>
</dbReference>
<dbReference type="SUPFAM" id="SSF56436">
    <property type="entry name" value="C-type lectin-like"/>
    <property type="match status" value="1"/>
</dbReference>
<dbReference type="InterPro" id="IPR037272">
    <property type="entry name" value="SNS_sf"/>
</dbReference>
<feature type="compositionally biased region" description="Polar residues" evidence="6">
    <location>
        <begin position="256"/>
        <end position="266"/>
    </location>
</feature>
<keyword evidence="10" id="KW-1185">Reference proteome</keyword>
<feature type="compositionally biased region" description="Polar residues" evidence="6">
    <location>
        <begin position="313"/>
        <end position="323"/>
    </location>
</feature>
<dbReference type="PROSITE" id="PS50267">
    <property type="entry name" value="NA_NEUROTRAN_SYMP_3"/>
    <property type="match status" value="1"/>
</dbReference>
<evidence type="ECO:0000313" key="9">
    <source>
        <dbReference type="EMBL" id="RXN12744.1"/>
    </source>
</evidence>
<keyword evidence="3 7" id="KW-0812">Transmembrane</keyword>
<evidence type="ECO:0000313" key="10">
    <source>
        <dbReference type="Proteomes" id="UP000290572"/>
    </source>
</evidence>
<dbReference type="PANTHER" id="PTHR11616:SF306">
    <property type="entry name" value="TRANSPORTER"/>
    <property type="match status" value="1"/>
</dbReference>
<evidence type="ECO:0000259" key="8">
    <source>
        <dbReference type="PROSITE" id="PS50041"/>
    </source>
</evidence>
<dbReference type="PRINTS" id="PR00176">
    <property type="entry name" value="NANEUSMPORT"/>
</dbReference>
<keyword evidence="2" id="KW-0813">Transport</keyword>
<keyword evidence="5 7" id="KW-0472">Membrane</keyword>
<evidence type="ECO:0000256" key="3">
    <source>
        <dbReference type="ARBA" id="ARBA00022692"/>
    </source>
</evidence>
<evidence type="ECO:0000256" key="4">
    <source>
        <dbReference type="ARBA" id="ARBA00022989"/>
    </source>
</evidence>
<dbReference type="Proteomes" id="UP000290572">
    <property type="component" value="Unassembled WGS sequence"/>
</dbReference>
<gene>
    <name evidence="9" type="ORF">ROHU_009983</name>
</gene>
<comment type="subcellular location">
    <subcellularLocation>
        <location evidence="1">Membrane</location>
        <topology evidence="1">Multi-pass membrane protein</topology>
    </subcellularLocation>
</comment>
<dbReference type="InterPro" id="IPR001304">
    <property type="entry name" value="C-type_lectin-like"/>
</dbReference>
<feature type="transmembrane region" description="Helical" evidence="7">
    <location>
        <begin position="57"/>
        <end position="80"/>
    </location>
</feature>
<protein>
    <submittedName>
        <fullName evidence="9">Sodium-and chloride-dependent GABA transporter ine-like protein</fullName>
    </submittedName>
</protein>
<dbReference type="PANTHER" id="PTHR11616">
    <property type="entry name" value="SODIUM/CHLORIDE DEPENDENT TRANSPORTER"/>
    <property type="match status" value="1"/>
</dbReference>
<feature type="region of interest" description="Disordered" evidence="6">
    <location>
        <begin position="305"/>
        <end position="329"/>
    </location>
</feature>
<dbReference type="InterPro" id="IPR000175">
    <property type="entry name" value="Na/ntran_symport"/>
</dbReference>
<dbReference type="PROSITE" id="PS50041">
    <property type="entry name" value="C_TYPE_LECTIN_2"/>
    <property type="match status" value="1"/>
</dbReference>
<comment type="caution">
    <text evidence="9">The sequence shown here is derived from an EMBL/GenBank/DDBJ whole genome shotgun (WGS) entry which is preliminary data.</text>
</comment>
<dbReference type="Gene3D" id="3.10.100.10">
    <property type="entry name" value="Mannose-Binding Protein A, subunit A"/>
    <property type="match status" value="1"/>
</dbReference>
<feature type="transmembrane region" description="Helical" evidence="7">
    <location>
        <begin position="140"/>
        <end position="162"/>
    </location>
</feature>
<reference evidence="9 10" key="1">
    <citation type="submission" date="2018-03" db="EMBL/GenBank/DDBJ databases">
        <title>Draft genome sequence of Rohu Carp (Labeo rohita).</title>
        <authorList>
            <person name="Das P."/>
            <person name="Kushwaha B."/>
            <person name="Joshi C.G."/>
            <person name="Kumar D."/>
            <person name="Nagpure N.S."/>
            <person name="Sahoo L."/>
            <person name="Das S.P."/>
            <person name="Bit A."/>
            <person name="Patnaik S."/>
            <person name="Meher P.K."/>
            <person name="Jayasankar P."/>
            <person name="Koringa P.G."/>
            <person name="Patel N.V."/>
            <person name="Hinsu A.T."/>
            <person name="Kumar R."/>
            <person name="Pandey M."/>
            <person name="Agarwal S."/>
            <person name="Srivastava S."/>
            <person name="Singh M."/>
            <person name="Iquebal M.A."/>
            <person name="Jaiswal S."/>
            <person name="Angadi U.B."/>
            <person name="Kumar N."/>
            <person name="Raza M."/>
            <person name="Shah T.M."/>
            <person name="Rai A."/>
            <person name="Jena J.K."/>
        </authorList>
    </citation>
    <scope>NUCLEOTIDE SEQUENCE [LARGE SCALE GENOMIC DNA]</scope>
    <source>
        <strain evidence="9">DASCIFA01</strain>
        <tissue evidence="9">Testis</tissue>
    </source>
</reference>
<dbReference type="EMBL" id="QBIY01013027">
    <property type="protein sequence ID" value="RXN12744.1"/>
    <property type="molecule type" value="Genomic_DNA"/>
</dbReference>
<feature type="transmembrane region" description="Helical" evidence="7">
    <location>
        <begin position="183"/>
        <end position="204"/>
    </location>
</feature>
<dbReference type="AlphaFoldDB" id="A0A498M100"/>
<feature type="compositionally biased region" description="Polar residues" evidence="6">
    <location>
        <begin position="232"/>
        <end position="242"/>
    </location>
</feature>
<feature type="transmembrane region" description="Helical" evidence="7">
    <location>
        <begin position="26"/>
        <end position="51"/>
    </location>
</feature>
<dbReference type="InterPro" id="IPR016187">
    <property type="entry name" value="CTDL_fold"/>
</dbReference>
<organism evidence="9 10">
    <name type="scientific">Labeo rohita</name>
    <name type="common">Indian major carp</name>
    <name type="synonym">Cyprinus rohita</name>
    <dbReference type="NCBI Taxonomy" id="84645"/>
    <lineage>
        <taxon>Eukaryota</taxon>
        <taxon>Metazoa</taxon>
        <taxon>Chordata</taxon>
        <taxon>Craniata</taxon>
        <taxon>Vertebrata</taxon>
        <taxon>Euteleostomi</taxon>
        <taxon>Actinopterygii</taxon>
        <taxon>Neopterygii</taxon>
        <taxon>Teleostei</taxon>
        <taxon>Ostariophysi</taxon>
        <taxon>Cypriniformes</taxon>
        <taxon>Cyprinidae</taxon>
        <taxon>Labeoninae</taxon>
        <taxon>Labeonini</taxon>
        <taxon>Labeo</taxon>
    </lineage>
</organism>
<evidence type="ECO:0000256" key="7">
    <source>
        <dbReference type="SAM" id="Phobius"/>
    </source>
</evidence>
<proteinExistence type="predicted"/>
<feature type="compositionally biased region" description="Basic and acidic residues" evidence="6">
    <location>
        <begin position="243"/>
        <end position="255"/>
    </location>
</feature>
<keyword evidence="4 7" id="KW-1133">Transmembrane helix</keyword>
<evidence type="ECO:0000256" key="2">
    <source>
        <dbReference type="ARBA" id="ARBA00022448"/>
    </source>
</evidence>
<feature type="domain" description="C-type lectin" evidence="8">
    <location>
        <begin position="394"/>
        <end position="469"/>
    </location>
</feature>
<name>A0A498M100_LABRO</name>
<feature type="transmembrane region" description="Helical" evidence="7">
    <location>
        <begin position="101"/>
        <end position="120"/>
    </location>
</feature>
<sequence length="469" mass="53329">MVEVMVTSLLDSYSKPILKYLKRKEFLVLVVCGAAFLLGIPNVMQVGIYVFQLMDHYTAIVSIMFLAFFEVIGVCWLYGVKRLSSNLEEMTGKRPNIFFRACWWVICPVLITVILVFSVIQFKPARYENYVYPPWAQGVGWLIALASIIWIPIAAVHKLWVLPGSFTEVIYTLCFGNRCSRQSGILAILGVCMIIFMAMTFVIFGNQDQKQTETKKLLDSLSSSVTFLQSDQQNKQRNFVNKQDQKQSETERSLDSLKSSVQSDQQNRQRDIESLSSSLSDLRSSISNLTSSVVITFKKQDQKQTETERSLDSLKSSVQSDQQNKQRDLESLKSSLNDLKRSVSDLASSVASLSSQQQTSEERVMNALKELASNTSAKKTDVSVPNCKSGWITYESSCFFFSNNQVNWSEARDYCKEQGALLLKIQDNDKEWAFLNAQTTNTLFWVGLTDQTTGNWRWADETPYIMNKE</sequence>
<evidence type="ECO:0000256" key="5">
    <source>
        <dbReference type="ARBA" id="ARBA00023136"/>
    </source>
</evidence>